<evidence type="ECO:0000313" key="2">
    <source>
        <dbReference type="Proteomes" id="UP001497516"/>
    </source>
</evidence>
<dbReference type="Proteomes" id="UP001497516">
    <property type="component" value="Chromosome 1"/>
</dbReference>
<dbReference type="EMBL" id="OZ034813">
    <property type="protein sequence ID" value="CAL1355462.1"/>
    <property type="molecule type" value="Genomic_DNA"/>
</dbReference>
<sequence length="230" mass="26326">MTRSNLTHFSPLDENPNRTLRLLARGRELEEARRRIEEGEQPQVGPKEEIVVEEDFDSEEEGSVANMAANQHDPGGSSVEEQARTMGYYIAPRVADIQLTIRHPAVAANNFEIKPALVTMIQNNALFHGLSNEFPREHVQKFVKLAGSLKINGVPEDGLKLRLCPYSLAENASRWLKNRPILSITSWDDMLNKWHVLYYTWEMGRAWAGLQRRRSGARRSPTLSKRKMRH</sequence>
<evidence type="ECO:0000313" key="1">
    <source>
        <dbReference type="EMBL" id="CAL1355462.1"/>
    </source>
</evidence>
<organism evidence="1 2">
    <name type="scientific">Linum trigynum</name>
    <dbReference type="NCBI Taxonomy" id="586398"/>
    <lineage>
        <taxon>Eukaryota</taxon>
        <taxon>Viridiplantae</taxon>
        <taxon>Streptophyta</taxon>
        <taxon>Embryophyta</taxon>
        <taxon>Tracheophyta</taxon>
        <taxon>Spermatophyta</taxon>
        <taxon>Magnoliopsida</taxon>
        <taxon>eudicotyledons</taxon>
        <taxon>Gunneridae</taxon>
        <taxon>Pentapetalae</taxon>
        <taxon>rosids</taxon>
        <taxon>fabids</taxon>
        <taxon>Malpighiales</taxon>
        <taxon>Linaceae</taxon>
        <taxon>Linum</taxon>
    </lineage>
</organism>
<protein>
    <recommendedName>
        <fullName evidence="3">Retrotransposon gag domain-containing protein</fullName>
    </recommendedName>
</protein>
<dbReference type="AlphaFoldDB" id="A0AAV2CGC3"/>
<reference evidence="1 2" key="1">
    <citation type="submission" date="2024-04" db="EMBL/GenBank/DDBJ databases">
        <authorList>
            <person name="Fracassetti M."/>
        </authorList>
    </citation>
    <scope>NUCLEOTIDE SEQUENCE [LARGE SCALE GENOMIC DNA]</scope>
</reference>
<accession>A0AAV2CGC3</accession>
<name>A0AAV2CGC3_9ROSI</name>
<evidence type="ECO:0008006" key="3">
    <source>
        <dbReference type="Google" id="ProtNLM"/>
    </source>
</evidence>
<proteinExistence type="predicted"/>
<gene>
    <name evidence="1" type="ORF">LTRI10_LOCUS3226</name>
</gene>
<keyword evidence="2" id="KW-1185">Reference proteome</keyword>